<evidence type="ECO:0000259" key="1">
    <source>
        <dbReference type="Pfam" id="PF01593"/>
    </source>
</evidence>
<evidence type="ECO:0000313" key="3">
    <source>
        <dbReference type="Proteomes" id="UP000028252"/>
    </source>
</evidence>
<dbReference type="Gene3D" id="3.50.50.60">
    <property type="entry name" value="FAD/NAD(P)-binding domain"/>
    <property type="match status" value="1"/>
</dbReference>
<dbReference type="Pfam" id="PF13450">
    <property type="entry name" value="NAD_binding_8"/>
    <property type="match status" value="1"/>
</dbReference>
<dbReference type="GO" id="GO:0016491">
    <property type="term" value="F:oxidoreductase activity"/>
    <property type="evidence" value="ECO:0007669"/>
    <property type="project" value="InterPro"/>
</dbReference>
<dbReference type="SUPFAM" id="SSF51905">
    <property type="entry name" value="FAD/NAD(P)-binding domain"/>
    <property type="match status" value="1"/>
</dbReference>
<dbReference type="AlphaFoldDB" id="A0A081FV20"/>
<sequence>MRINSVAIIGSGIAGMRAAQLLVEQGHKVTVFEKSSGTGGRLASSKLGEGSIDLGAPIIDANDVEFESWLREQGVEQWFPSNATLQLEKRKPISGWVMAPRSSALTRQLAGGVELRTNVRVAVVWPDREGVLLRDAAGEALGHFDAVVIAAPAPQAATLLDAIQRFRHRAEKTAVSAIWTMALSLPERPAVLADVDWLEGEDEVIARVVRDSSKPQRSGENWIIQATEAWSQQVLDLEPDDVGREMLDAVSRAIGETLIPENVRVHRWRYARATPEQGHENALWDEQSGIGACGDWLCGGNVEGAWRSANELVARILGSRLKVA</sequence>
<reference evidence="2 3" key="1">
    <citation type="submission" date="2014-04" db="EMBL/GenBank/DDBJ databases">
        <title>Marinobacterium kochiensis sp. nov., isolated from sediment sample collected from Kochi backwaters in Kerala, India.</title>
        <authorList>
            <person name="Singh A."/>
            <person name="Pinnaka A.K."/>
        </authorList>
    </citation>
    <scope>NUCLEOTIDE SEQUENCE [LARGE SCALE GENOMIC DNA]</scope>
    <source>
        <strain evidence="2 3">AK27</strain>
    </source>
</reference>
<keyword evidence="3" id="KW-1185">Reference proteome</keyword>
<organism evidence="2 3">
    <name type="scientific">Marinobacterium lacunae</name>
    <dbReference type="NCBI Taxonomy" id="1232683"/>
    <lineage>
        <taxon>Bacteria</taxon>
        <taxon>Pseudomonadati</taxon>
        <taxon>Pseudomonadota</taxon>
        <taxon>Gammaproteobacteria</taxon>
        <taxon>Oceanospirillales</taxon>
        <taxon>Oceanospirillaceae</taxon>
        <taxon>Marinobacterium</taxon>
    </lineage>
</organism>
<dbReference type="InterPro" id="IPR002937">
    <property type="entry name" value="Amino_oxidase"/>
</dbReference>
<feature type="domain" description="Amine oxidase" evidence="1">
    <location>
        <begin position="102"/>
        <end position="317"/>
    </location>
</feature>
<dbReference type="eggNOG" id="COG3380">
    <property type="taxonomic scope" value="Bacteria"/>
</dbReference>
<accession>A0A081FV20</accession>
<gene>
    <name evidence="2" type="ORF">ADIMK_3515</name>
</gene>
<dbReference type="OrthoDB" id="5792777at2"/>
<name>A0A081FV20_9GAMM</name>
<dbReference type="PATRIC" id="fig|1232683.4.peg.3459"/>
<dbReference type="PANTHER" id="PTHR16128">
    <property type="entry name" value="FAD/NAD(P)-BINDING OXIDOREDUCTASE FAMILY PROTEIN"/>
    <property type="match status" value="1"/>
</dbReference>
<proteinExistence type="predicted"/>
<evidence type="ECO:0000313" key="2">
    <source>
        <dbReference type="EMBL" id="KEA62375.1"/>
    </source>
</evidence>
<dbReference type="Gene3D" id="3.90.660.10">
    <property type="match status" value="1"/>
</dbReference>
<dbReference type="PANTHER" id="PTHR16128:SF5">
    <property type="entry name" value="FAD_NAD(P)-BINDING OXIDOREDUCTASE FAMILY PROTEIN"/>
    <property type="match status" value="1"/>
</dbReference>
<dbReference type="EMBL" id="JMQN01000050">
    <property type="protein sequence ID" value="KEA62375.1"/>
    <property type="molecule type" value="Genomic_DNA"/>
</dbReference>
<dbReference type="PRINTS" id="PR00419">
    <property type="entry name" value="ADXRDTASE"/>
</dbReference>
<dbReference type="InterPro" id="IPR036188">
    <property type="entry name" value="FAD/NAD-bd_sf"/>
</dbReference>
<comment type="caution">
    <text evidence="2">The sequence shown here is derived from an EMBL/GenBank/DDBJ whole genome shotgun (WGS) entry which is preliminary data.</text>
</comment>
<protein>
    <submittedName>
        <fullName evidence="2">Amine oxidase, flavin-containing</fullName>
    </submittedName>
</protein>
<dbReference type="Proteomes" id="UP000028252">
    <property type="component" value="Unassembled WGS sequence"/>
</dbReference>
<dbReference type="Pfam" id="PF01593">
    <property type="entry name" value="Amino_oxidase"/>
    <property type="match status" value="1"/>
</dbReference>
<dbReference type="RefSeq" id="WP_036190916.1">
    <property type="nucleotide sequence ID" value="NZ_JMQN01000050.1"/>
</dbReference>
<dbReference type="STRING" id="1232683.ADIMK_3515"/>